<reference evidence="1" key="1">
    <citation type="submission" date="2018-05" db="EMBL/GenBank/DDBJ databases">
        <authorList>
            <person name="Lanie J.A."/>
            <person name="Ng W.-L."/>
            <person name="Kazmierczak K.M."/>
            <person name="Andrzejewski T.M."/>
            <person name="Davidsen T.M."/>
            <person name="Wayne K.J."/>
            <person name="Tettelin H."/>
            <person name="Glass J.I."/>
            <person name="Rusch D."/>
            <person name="Podicherti R."/>
            <person name="Tsui H.-C.T."/>
            <person name="Winkler M.E."/>
        </authorList>
    </citation>
    <scope>NUCLEOTIDE SEQUENCE</scope>
</reference>
<gene>
    <name evidence="1" type="ORF">METZ01_LOCUS291394</name>
</gene>
<organism evidence="1">
    <name type="scientific">marine metagenome</name>
    <dbReference type="NCBI Taxonomy" id="408172"/>
    <lineage>
        <taxon>unclassified sequences</taxon>
        <taxon>metagenomes</taxon>
        <taxon>ecological metagenomes</taxon>
    </lineage>
</organism>
<sequence length="64" mass="7335">MRTLLAWCTQCTFELTKEIELRGKELEDAADAFQVAVGKRHMKEANLSHIVRVQYSVDLRQGSI</sequence>
<protein>
    <submittedName>
        <fullName evidence="1">Uncharacterized protein</fullName>
    </submittedName>
</protein>
<evidence type="ECO:0000313" key="1">
    <source>
        <dbReference type="EMBL" id="SVC38540.1"/>
    </source>
</evidence>
<proteinExistence type="predicted"/>
<dbReference type="EMBL" id="UINC01088378">
    <property type="protein sequence ID" value="SVC38540.1"/>
    <property type="molecule type" value="Genomic_DNA"/>
</dbReference>
<name>A0A382LPJ1_9ZZZZ</name>
<accession>A0A382LPJ1</accession>
<dbReference type="AlphaFoldDB" id="A0A382LPJ1"/>